<gene>
    <name evidence="1" type="ORF">L917_11951</name>
</gene>
<dbReference type="AlphaFoldDB" id="W2KV92"/>
<dbReference type="EMBL" id="KI680605">
    <property type="protein sequence ID" value="ETL89042.1"/>
    <property type="molecule type" value="Genomic_DNA"/>
</dbReference>
<dbReference type="OrthoDB" id="76215at2759"/>
<proteinExistence type="predicted"/>
<sequence>MLDASGFGWDDERHVVLVHDSVWDDYVKASPMTANADASSSGASGLIPARVNSYSVRLSLFAARCARFDKYSPVRLDNAN</sequence>
<dbReference type="Proteomes" id="UP000054423">
    <property type="component" value="Unassembled WGS sequence"/>
</dbReference>
<accession>W2KV92</accession>
<reference evidence="1" key="1">
    <citation type="submission" date="2013-11" db="EMBL/GenBank/DDBJ databases">
        <title>The Genome Sequence of Phytophthora parasitica CHvinca01.</title>
        <authorList>
            <consortium name="The Broad Institute Genomics Platform"/>
            <person name="Russ C."/>
            <person name="Tyler B."/>
            <person name="Panabieres F."/>
            <person name="Shan W."/>
            <person name="Tripathy S."/>
            <person name="Grunwald N."/>
            <person name="Machado M."/>
            <person name="Johnson C.S."/>
            <person name="Arredondo F."/>
            <person name="Hong C."/>
            <person name="Coffey M."/>
            <person name="Young S.K."/>
            <person name="Zeng Q."/>
            <person name="Gargeya S."/>
            <person name="Fitzgerald M."/>
            <person name="Abouelleil A."/>
            <person name="Alvarado L."/>
            <person name="Chapman S.B."/>
            <person name="Gainer-Dewar J."/>
            <person name="Goldberg J."/>
            <person name="Griggs A."/>
            <person name="Gujja S."/>
            <person name="Hansen M."/>
            <person name="Howarth C."/>
            <person name="Imamovic A."/>
            <person name="Ireland A."/>
            <person name="Larimer J."/>
            <person name="McCowan C."/>
            <person name="Murphy C."/>
            <person name="Pearson M."/>
            <person name="Poon T.W."/>
            <person name="Priest M."/>
            <person name="Roberts A."/>
            <person name="Saif S."/>
            <person name="Shea T."/>
            <person name="Sykes S."/>
            <person name="Wortman J."/>
            <person name="Nusbaum C."/>
            <person name="Birren B."/>
        </authorList>
    </citation>
    <scope>NUCLEOTIDE SEQUENCE [LARGE SCALE GENOMIC DNA]</scope>
    <source>
        <strain evidence="1">CHvinca01</strain>
    </source>
</reference>
<name>W2KV92_PHYNI</name>
<protein>
    <recommendedName>
        <fullName evidence="2">Myb/SANT-like domain-containing protein</fullName>
    </recommendedName>
</protein>
<evidence type="ECO:0008006" key="2">
    <source>
        <dbReference type="Google" id="ProtNLM"/>
    </source>
</evidence>
<organism evidence="1">
    <name type="scientific">Phytophthora nicotianae</name>
    <name type="common">Potato buckeye rot agent</name>
    <name type="synonym">Phytophthora parasitica</name>
    <dbReference type="NCBI Taxonomy" id="4792"/>
    <lineage>
        <taxon>Eukaryota</taxon>
        <taxon>Sar</taxon>
        <taxon>Stramenopiles</taxon>
        <taxon>Oomycota</taxon>
        <taxon>Peronosporomycetes</taxon>
        <taxon>Peronosporales</taxon>
        <taxon>Peronosporaceae</taxon>
        <taxon>Phytophthora</taxon>
    </lineage>
</organism>
<evidence type="ECO:0000313" key="1">
    <source>
        <dbReference type="EMBL" id="ETL89042.1"/>
    </source>
</evidence>